<feature type="domain" description="Sulfotransferase" evidence="1">
    <location>
        <begin position="4"/>
        <end position="97"/>
    </location>
</feature>
<dbReference type="EMBL" id="AMQN01012027">
    <property type="status" value="NOT_ANNOTATED_CDS"/>
    <property type="molecule type" value="Genomic_DNA"/>
</dbReference>
<evidence type="ECO:0000259" key="1">
    <source>
        <dbReference type="Pfam" id="PF00685"/>
    </source>
</evidence>
<reference evidence="5" key="1">
    <citation type="submission" date="2012-12" db="EMBL/GenBank/DDBJ databases">
        <authorList>
            <person name="Hellsten U."/>
            <person name="Grimwood J."/>
            <person name="Chapman J.A."/>
            <person name="Shapiro H."/>
            <person name="Aerts A."/>
            <person name="Otillar R.P."/>
            <person name="Terry A.Y."/>
            <person name="Boore J.L."/>
            <person name="Simakov O."/>
            <person name="Marletaz F."/>
            <person name="Cho S.-J."/>
            <person name="Edsinger-Gonzales E."/>
            <person name="Havlak P."/>
            <person name="Kuo D.-H."/>
            <person name="Larsson T."/>
            <person name="Lv J."/>
            <person name="Arendt D."/>
            <person name="Savage R."/>
            <person name="Osoegawa K."/>
            <person name="de Jong P."/>
            <person name="Lindberg D.R."/>
            <person name="Seaver E.C."/>
            <person name="Weisblat D.A."/>
            <person name="Putnam N.H."/>
            <person name="Grigoriev I.V."/>
            <person name="Rokhsar D.S."/>
        </authorList>
    </citation>
    <scope>NUCLEOTIDE SEQUENCE</scope>
    <source>
        <strain evidence="5">I ESC-2004</strain>
    </source>
</reference>
<dbReference type="GO" id="GO:0006044">
    <property type="term" value="P:N-acetylglucosamine metabolic process"/>
    <property type="evidence" value="ECO:0007669"/>
    <property type="project" value="TreeGrafter"/>
</dbReference>
<reference evidence="3 5" key="2">
    <citation type="journal article" date="2013" name="Nature">
        <title>Insights into bilaterian evolution from three spiralian genomes.</title>
        <authorList>
            <person name="Simakov O."/>
            <person name="Marletaz F."/>
            <person name="Cho S.J."/>
            <person name="Edsinger-Gonzales E."/>
            <person name="Havlak P."/>
            <person name="Hellsten U."/>
            <person name="Kuo D.H."/>
            <person name="Larsson T."/>
            <person name="Lv J."/>
            <person name="Arendt D."/>
            <person name="Savage R."/>
            <person name="Osoegawa K."/>
            <person name="de Jong P."/>
            <person name="Grimwood J."/>
            <person name="Chapman J.A."/>
            <person name="Shapiro H."/>
            <person name="Aerts A."/>
            <person name="Otillar R.P."/>
            <person name="Terry A.Y."/>
            <person name="Boore J.L."/>
            <person name="Grigoriev I.V."/>
            <person name="Lindberg D.R."/>
            <person name="Seaver E.C."/>
            <person name="Weisblat D.A."/>
            <person name="Putnam N.H."/>
            <person name="Rokhsar D.S."/>
        </authorList>
    </citation>
    <scope>NUCLEOTIDE SEQUENCE</scope>
    <source>
        <strain evidence="3 5">I ESC-2004</strain>
    </source>
</reference>
<accession>R7TU59</accession>
<dbReference type="OMA" id="CTRILPE"/>
<keyword evidence="5" id="KW-1185">Reference proteome</keyword>
<dbReference type="PANTHER" id="PTHR10704:SF44">
    <property type="entry name" value="LD35051P-RELATED"/>
    <property type="match status" value="1"/>
</dbReference>
<evidence type="ECO:0000313" key="3">
    <source>
        <dbReference type="EMBL" id="ELT94996.1"/>
    </source>
</evidence>
<dbReference type="EnsemblMetazoa" id="CapteT141595">
    <property type="protein sequence ID" value="CapteP141595"/>
    <property type="gene ID" value="CapteG141595"/>
</dbReference>
<dbReference type="EMBL" id="KB309254">
    <property type="protein sequence ID" value="ELT94996.1"/>
    <property type="molecule type" value="Genomic_DNA"/>
</dbReference>
<dbReference type="Proteomes" id="UP000014760">
    <property type="component" value="Unassembled WGS sequence"/>
</dbReference>
<evidence type="ECO:0000313" key="5">
    <source>
        <dbReference type="Proteomes" id="UP000014760"/>
    </source>
</evidence>
<dbReference type="GO" id="GO:0006790">
    <property type="term" value="P:sulfur compound metabolic process"/>
    <property type="evidence" value="ECO:0007669"/>
    <property type="project" value="TreeGrafter"/>
</dbReference>
<gene>
    <name evidence="3" type="ORF">CAPTEDRAFT_141594</name>
    <name evidence="2" type="ORF">CAPTEDRAFT_141595</name>
</gene>
<dbReference type="SUPFAM" id="SSF52540">
    <property type="entry name" value="P-loop containing nucleoside triphosphate hydrolases"/>
    <property type="match status" value="1"/>
</dbReference>
<evidence type="ECO:0000313" key="4">
    <source>
        <dbReference type="EnsemblMetazoa" id="CapteP141594"/>
    </source>
</evidence>
<dbReference type="InterPro" id="IPR000863">
    <property type="entry name" value="Sulfotransferase_dom"/>
</dbReference>
<organism evidence="3">
    <name type="scientific">Capitella teleta</name>
    <name type="common">Polychaete worm</name>
    <dbReference type="NCBI Taxonomy" id="283909"/>
    <lineage>
        <taxon>Eukaryota</taxon>
        <taxon>Metazoa</taxon>
        <taxon>Spiralia</taxon>
        <taxon>Lophotrochozoa</taxon>
        <taxon>Annelida</taxon>
        <taxon>Polychaeta</taxon>
        <taxon>Sedentaria</taxon>
        <taxon>Scolecida</taxon>
        <taxon>Capitellidae</taxon>
        <taxon>Capitella</taxon>
    </lineage>
</organism>
<dbReference type="EnsemblMetazoa" id="CapteT141594">
    <property type="protein sequence ID" value="CapteP141594"/>
    <property type="gene ID" value="CapteG141594"/>
</dbReference>
<dbReference type="Pfam" id="PF00685">
    <property type="entry name" value="Sulfotransfer_1"/>
    <property type="match status" value="1"/>
</dbReference>
<dbReference type="GO" id="GO:0001517">
    <property type="term" value="F:N-acetylglucosamine 6-O-sulfotransferase activity"/>
    <property type="evidence" value="ECO:0007669"/>
    <property type="project" value="TreeGrafter"/>
</dbReference>
<reference evidence="4" key="3">
    <citation type="submission" date="2015-06" db="UniProtKB">
        <authorList>
            <consortium name="EnsemblMetazoa"/>
        </authorList>
    </citation>
    <scope>IDENTIFICATION</scope>
</reference>
<dbReference type="HOGENOM" id="CLU_176496_0_0_1"/>
<name>R7TU59_CAPTE</name>
<dbReference type="AlphaFoldDB" id="R7TU59"/>
<dbReference type="Gene3D" id="3.40.50.300">
    <property type="entry name" value="P-loop containing nucleotide triphosphate hydrolases"/>
    <property type="match status" value="1"/>
</dbReference>
<dbReference type="InterPro" id="IPR051135">
    <property type="entry name" value="Gal/GlcNAc/GalNAc_ST"/>
</dbReference>
<protein>
    <recommendedName>
        <fullName evidence="1">Sulfotransferase domain-containing protein</fullName>
    </recommendedName>
</protein>
<dbReference type="EMBL" id="AMQN01012030">
    <property type="status" value="NOT_ANNOTATED_CDS"/>
    <property type="molecule type" value="Genomic_DNA"/>
</dbReference>
<evidence type="ECO:0000313" key="2">
    <source>
        <dbReference type="EMBL" id="ELT94994.1"/>
    </source>
</evidence>
<dbReference type="PANTHER" id="PTHR10704">
    <property type="entry name" value="CARBOHYDRATE SULFOTRANSFERASE"/>
    <property type="match status" value="1"/>
</dbReference>
<sequence>MTQDWEVAKYLQKRIKIVRYEDLARDPAGIAVDIYRFLGVEMPQRVLKWISRNTAGGALDRSMFSTTRNSSAVAERWKQNLPHEHKLSSTKICKNTLIMLGYSLDI</sequence>
<dbReference type="EMBL" id="KB309254">
    <property type="protein sequence ID" value="ELT94994.1"/>
    <property type="molecule type" value="Genomic_DNA"/>
</dbReference>
<proteinExistence type="predicted"/>
<dbReference type="InterPro" id="IPR027417">
    <property type="entry name" value="P-loop_NTPase"/>
</dbReference>
<dbReference type="OrthoDB" id="5987729at2759"/>